<evidence type="ECO:0000256" key="1">
    <source>
        <dbReference type="SAM" id="MobiDB-lite"/>
    </source>
</evidence>
<evidence type="ECO:0000313" key="4">
    <source>
        <dbReference type="Proteomes" id="UP001596207"/>
    </source>
</evidence>
<feature type="compositionally biased region" description="Polar residues" evidence="1">
    <location>
        <begin position="1654"/>
        <end position="1671"/>
    </location>
</feature>
<keyword evidence="4" id="KW-1185">Reference proteome</keyword>
<feature type="chain" id="PRO_5046203405" evidence="2">
    <location>
        <begin position="29"/>
        <end position="2176"/>
    </location>
</feature>
<feature type="compositionally biased region" description="Low complexity" evidence="1">
    <location>
        <begin position="24"/>
        <end position="39"/>
    </location>
</feature>
<feature type="region of interest" description="Disordered" evidence="1">
    <location>
        <begin position="1924"/>
        <end position="1952"/>
    </location>
</feature>
<feature type="signal peptide" evidence="2">
    <location>
        <begin position="1"/>
        <end position="28"/>
    </location>
</feature>
<dbReference type="NCBIfam" id="TIGR03696">
    <property type="entry name" value="Rhs_assc_core"/>
    <property type="match status" value="1"/>
</dbReference>
<protein>
    <submittedName>
        <fullName evidence="3">RHS repeat-associated core domain-containing protein</fullName>
    </submittedName>
</protein>
<feature type="compositionally biased region" description="Low complexity" evidence="1">
    <location>
        <begin position="1672"/>
        <end position="1681"/>
    </location>
</feature>
<organism evidence="3 4">
    <name type="scientific">Micromonospora harpali</name>
    <dbReference type="NCBI Taxonomy" id="1490225"/>
    <lineage>
        <taxon>Bacteria</taxon>
        <taxon>Bacillati</taxon>
        <taxon>Actinomycetota</taxon>
        <taxon>Actinomycetes</taxon>
        <taxon>Micromonosporales</taxon>
        <taxon>Micromonosporaceae</taxon>
        <taxon>Micromonospora</taxon>
    </lineage>
</organism>
<feature type="region of interest" description="Disordered" evidence="1">
    <location>
        <begin position="24"/>
        <end position="71"/>
    </location>
</feature>
<feature type="region of interest" description="Disordered" evidence="1">
    <location>
        <begin position="1648"/>
        <end position="1681"/>
    </location>
</feature>
<dbReference type="PANTHER" id="PTHR32305:SF17">
    <property type="entry name" value="TRNA NUCLEASE WAPA"/>
    <property type="match status" value="1"/>
</dbReference>
<gene>
    <name evidence="3" type="ORF">ACFPZ4_11195</name>
</gene>
<dbReference type="PANTHER" id="PTHR32305">
    <property type="match status" value="1"/>
</dbReference>
<sequence>MTGPRRLVAVVASAALVAGLWSGTPAAAKPKGEGAAKPPATSPGPSVKGVKPMPTRFVTPRDDAKSTHRPARTVWPAAASAQVELGTPQALSAGSPKARAAGTPVWAQPVAVKIGQPAGPKRLAVTVAGRKPAEAAGVDGVLLSVTPDRSSGAARVGVDYADFAEAFGGNYGSRLRLVRLPECALTTPKAAACRTAQPLASTNDPAARTVSAEVPMTASASGARVVLAAVAAAGEEGGNGGTYAATDLKPSGSWSGGGNTGSFTYSYPVTVPPAASDLVPTVALSYDSGSVDGQTASTNAQSSWVGDGWSTPRSYVEQTFASCMDDPGGSASPVKTYDRCYDGPILTLSLAGSSTSLVWDAGNSEWKPESDNGEVITHVVNANNGTGTYNTDYWRVTLRDGTVYEFGRNRLPGWTSGKAETKSVDHTPVYSPHSGDPCYNSAGFSSSVCTMAYRWNLDYVKDVHGNAMAYYYQQATNFYGRNKGATDVSYVRDSNLSRIDYGFTDGNAYGTVPNRVVFTTGDRCLSGTCQPLNSANKANWPDVPFDLICNSGTDCDDWSPSFFSTVRLTSIEAQQYNTATSAYEAVDSYALSHTMPATGDGTSPTLWLTSIARTGHDTSAGGSTAAITLPTVSFTGVKLANRVDTTGGLPNFYRQRINTITTETGSVISPSYELPVPCTAPVTTTPATNTKSCYPVYWTPDGYVNPKLDWFHKYAVTRVTSTDPTGGAPALSTSYSYLGGAAWRYDENEVVKAKYRTYGQFRGYAKVRTFSGDGVNDRRTQSEVAYHRGMSKNNSTTVVNLTDSAGGVHEDVDELAGRELETTQYLGEGGRVDSSTITSYWVSGATATRSRTGLSALTAQWVAPIKTYARQAVTSGASLTWRYTASDNSYDANTASATFGELKHTYTYTVPVNTAYDQCTSYTYAPVNAGANLAGLVSQTETVSVACGGFTQGSPASEPGSVNTLTAPATVSRPAQVVKVERNFYDDPTFATTFPQAAAPTKGDVTLTQLARDHTSGAYVWQTSEKTTYDTYGRVVDEYDAKNNKTSTGYTMNAVALVTGTSTTNALLQTSSATINPKRGGMLTSTDANNVVTRQQYDALGRATSIWLHSRATTSAANYKFAYTVSKTGVSATVTDSLNNSNGYQKSVTIYDALLRIRQTQSVTPQSGRMITDTFYDTRGFSRASYNGWWDDATTPTVSSPVSAADLGKQVPNQTFTTYDGLGRAVVVTSAKNGVTVSQTTNIYHGDRITSVPPSGGVVKTTVSDLLGRDKELQEYQVAPTVTTPADTFTGTFTVTGGTATTSTYGYDSRGNQATLTDSDNNVWTSTYNLLGQVVAKSDPDAGNSSMVYDANGNVVQSTDGRNKTLSFTYDALDRKVGEYASTVAGQSTANQRAAWVYDNSNAVAGVTNAIGKLTTTTAYRDGQAYTTQQKAFNVFGSSLGVTVTIPGTEGALGGSYVFGHSYTSVLGLPLTDTYPAKGSLPAETVLHGYSGIMDLPTTLAGLAGYTTGVTYDAWSRVNQQTLGSGTNLAYVTNTYDTHTARVNKQLVTRSTATPSTVDEQEYRYDLAGNVTSKISKRLGASTPAETQCYGYDGLARLTEAWTATDACATAPTSSNKTMVGNAIGAGSAYWTSWRIDLIGNRTEQVEHNLTGGPDTTTAYTYDGNGQNKPHTLTSTTKTGGATGTTSYTYDAAGNTAGRNAAQGNQALNWDDAGKLAGVTGGTSGDNSFVYDADGNLLVQKEPGRSTLYLPGQQLTLNTATNVVDGNRYHALPGGGSCIRSGSGTAYTFAVADHQGTPTLYLDNTAQNPTWRQYTPYGGPRGAAVAAPDNRGFLNKPMSPTGLTLVGARAYDPTLGRFISVDPVQDTGQPQQWNGYSYANHTPVTSSDPTGMIPDDCKYFDCYGYDPKNGCPGGCGSTDNVNWGKKNNKSSTKAKPGGKYVPPPRHKPKPKQSECGSFSWICKKASQAKNWVVEHKEDLAGVAVGIVVGVGCTALTGGAGAVVCGAIGGALSSGLTGYLKGERGMDLAISFGSGALLGALGGGVGNAFGAGFAGFKASYLTGVKTEVGTALRGIGPGAKESLRALAPKNVKSFVERSRWNIDDEVINGGVYGQQKQNLAVATDLIVGAVSPRNGVIPAAVSGALPGNWNDVRDIAEKGWQFKPENTIGPLLGGGFS</sequence>
<evidence type="ECO:0000313" key="3">
    <source>
        <dbReference type="EMBL" id="MFC5942041.1"/>
    </source>
</evidence>
<comment type="caution">
    <text evidence="3">The sequence shown here is derived from an EMBL/GenBank/DDBJ whole genome shotgun (WGS) entry which is preliminary data.</text>
</comment>
<dbReference type="NCBIfam" id="TIGR01643">
    <property type="entry name" value="YD_repeat_2x"/>
    <property type="match status" value="1"/>
</dbReference>
<dbReference type="RefSeq" id="WP_377536508.1">
    <property type="nucleotide sequence ID" value="NZ_JBHSQQ010000048.1"/>
</dbReference>
<evidence type="ECO:0000256" key="2">
    <source>
        <dbReference type="SAM" id="SignalP"/>
    </source>
</evidence>
<dbReference type="InterPro" id="IPR031325">
    <property type="entry name" value="RHS_repeat"/>
</dbReference>
<dbReference type="Proteomes" id="UP001596207">
    <property type="component" value="Unassembled WGS sequence"/>
</dbReference>
<dbReference type="InterPro" id="IPR006530">
    <property type="entry name" value="YD"/>
</dbReference>
<name>A0ABW1HNW7_9ACTN</name>
<dbReference type="EMBL" id="JBHSQQ010000048">
    <property type="protein sequence ID" value="MFC5942041.1"/>
    <property type="molecule type" value="Genomic_DNA"/>
</dbReference>
<dbReference type="Pfam" id="PF05593">
    <property type="entry name" value="RHS_repeat"/>
    <property type="match status" value="1"/>
</dbReference>
<proteinExistence type="predicted"/>
<dbReference type="Gene3D" id="2.180.10.10">
    <property type="entry name" value="RHS repeat-associated core"/>
    <property type="match status" value="1"/>
</dbReference>
<keyword evidence="2" id="KW-0732">Signal</keyword>
<reference evidence="4" key="1">
    <citation type="journal article" date="2019" name="Int. J. Syst. Evol. Microbiol.">
        <title>The Global Catalogue of Microorganisms (GCM) 10K type strain sequencing project: providing services to taxonomists for standard genome sequencing and annotation.</title>
        <authorList>
            <consortium name="The Broad Institute Genomics Platform"/>
            <consortium name="The Broad Institute Genome Sequencing Center for Infectious Disease"/>
            <person name="Wu L."/>
            <person name="Ma J."/>
        </authorList>
    </citation>
    <scope>NUCLEOTIDE SEQUENCE [LARGE SCALE GENOMIC DNA]</scope>
    <source>
        <strain evidence="4">CGMCC 4.7173</strain>
    </source>
</reference>
<dbReference type="InterPro" id="IPR022385">
    <property type="entry name" value="Rhs_assc_core"/>
</dbReference>
<dbReference type="InterPro" id="IPR050708">
    <property type="entry name" value="T6SS_VgrG/RHS"/>
</dbReference>
<accession>A0ABW1HNW7</accession>